<dbReference type="AlphaFoldDB" id="A0AAD2A7L9"/>
<reference evidence="2" key="1">
    <citation type="submission" date="2023-05" db="EMBL/GenBank/DDBJ databases">
        <authorList>
            <person name="Huff M."/>
        </authorList>
    </citation>
    <scope>NUCLEOTIDE SEQUENCE</scope>
</reference>
<organism evidence="2 3">
    <name type="scientific">Fraxinus pennsylvanica</name>
    <dbReference type="NCBI Taxonomy" id="56036"/>
    <lineage>
        <taxon>Eukaryota</taxon>
        <taxon>Viridiplantae</taxon>
        <taxon>Streptophyta</taxon>
        <taxon>Embryophyta</taxon>
        <taxon>Tracheophyta</taxon>
        <taxon>Spermatophyta</taxon>
        <taxon>Magnoliopsida</taxon>
        <taxon>eudicotyledons</taxon>
        <taxon>Gunneridae</taxon>
        <taxon>Pentapetalae</taxon>
        <taxon>asterids</taxon>
        <taxon>lamiids</taxon>
        <taxon>Lamiales</taxon>
        <taxon>Oleaceae</taxon>
        <taxon>Oleeae</taxon>
        <taxon>Fraxinus</taxon>
    </lineage>
</organism>
<name>A0AAD2A7L9_9LAMI</name>
<proteinExistence type="predicted"/>
<evidence type="ECO:0000313" key="2">
    <source>
        <dbReference type="EMBL" id="CAI9782956.1"/>
    </source>
</evidence>
<evidence type="ECO:0000313" key="3">
    <source>
        <dbReference type="Proteomes" id="UP000834106"/>
    </source>
</evidence>
<sequence length="105" mass="10942">MTKKGPQRFQSLKAFPGSSLLGFGKTTSFKLLTIRDKSLLTVSQTGSVSVFGGKPKPNIEIPPPDSEERGGSCGIVERTEGTGASFGLVGEGRLEGIKEGGDSRG</sequence>
<evidence type="ECO:0000256" key="1">
    <source>
        <dbReference type="SAM" id="MobiDB-lite"/>
    </source>
</evidence>
<dbReference type="Proteomes" id="UP000834106">
    <property type="component" value="Chromosome 19"/>
</dbReference>
<feature type="compositionally biased region" description="Basic and acidic residues" evidence="1">
    <location>
        <begin position="92"/>
        <end position="105"/>
    </location>
</feature>
<keyword evidence="3" id="KW-1185">Reference proteome</keyword>
<protein>
    <submittedName>
        <fullName evidence="2">Uncharacterized protein</fullName>
    </submittedName>
</protein>
<dbReference type="EMBL" id="OU503054">
    <property type="protein sequence ID" value="CAI9782956.1"/>
    <property type="molecule type" value="Genomic_DNA"/>
</dbReference>
<gene>
    <name evidence="2" type="ORF">FPE_LOCUS30386</name>
</gene>
<feature type="region of interest" description="Disordered" evidence="1">
    <location>
        <begin position="51"/>
        <end position="105"/>
    </location>
</feature>
<accession>A0AAD2A7L9</accession>